<protein>
    <submittedName>
        <fullName evidence="6">MerR family transcriptional regulator</fullName>
    </submittedName>
</protein>
<keyword evidence="1" id="KW-0678">Repressor</keyword>
<dbReference type="GO" id="GO:0003700">
    <property type="term" value="F:DNA-binding transcription factor activity"/>
    <property type="evidence" value="ECO:0007669"/>
    <property type="project" value="InterPro"/>
</dbReference>
<keyword evidence="7" id="KW-1185">Reference proteome</keyword>
<keyword evidence="3" id="KW-0238">DNA-binding</keyword>
<evidence type="ECO:0000256" key="3">
    <source>
        <dbReference type="ARBA" id="ARBA00023125"/>
    </source>
</evidence>
<keyword evidence="4" id="KW-0804">Transcription</keyword>
<evidence type="ECO:0000259" key="5">
    <source>
        <dbReference type="PROSITE" id="PS50937"/>
    </source>
</evidence>
<dbReference type="EMBL" id="CP048209">
    <property type="protein sequence ID" value="QHT59761.1"/>
    <property type="molecule type" value="Genomic_DNA"/>
</dbReference>
<dbReference type="SUPFAM" id="SSF46955">
    <property type="entry name" value="Putative DNA-binding domain"/>
    <property type="match status" value="1"/>
</dbReference>
<evidence type="ECO:0000313" key="7">
    <source>
        <dbReference type="Proteomes" id="UP000476064"/>
    </source>
</evidence>
<dbReference type="CDD" id="cd00592">
    <property type="entry name" value="HTH_MerR-like"/>
    <property type="match status" value="1"/>
</dbReference>
<keyword evidence="2" id="KW-0805">Transcription regulation</keyword>
<dbReference type="Gene3D" id="1.10.1660.10">
    <property type="match status" value="1"/>
</dbReference>
<evidence type="ECO:0000313" key="6">
    <source>
        <dbReference type="EMBL" id="QHT59761.1"/>
    </source>
</evidence>
<gene>
    <name evidence="6" type="ORF">GXP70_07215</name>
</gene>
<name>A0A6C0FWB8_9BACL</name>
<dbReference type="Pfam" id="PF13411">
    <property type="entry name" value="MerR_1"/>
    <property type="match status" value="1"/>
</dbReference>
<dbReference type="InterPro" id="IPR009061">
    <property type="entry name" value="DNA-bd_dom_put_sf"/>
</dbReference>
<sequence>MNGYTAKQVAEILQEADPRMNLRTVRYYTQIGMVPPLEAAGNRRVYTDDHIRRFRAIITLSRTGETLAAIQDMLKSLSAAEIENLSRQLSLYEPSRMLGNETLKITDDVLITISPRISAEVKQRVIESVAQALNGDPHET</sequence>
<dbReference type="PANTHER" id="PTHR30204">
    <property type="entry name" value="REDOX-CYCLING DRUG-SENSING TRANSCRIPTIONAL ACTIVATOR SOXR"/>
    <property type="match status" value="1"/>
</dbReference>
<dbReference type="RefSeq" id="WP_162355827.1">
    <property type="nucleotide sequence ID" value="NZ_CP048209.1"/>
</dbReference>
<organism evidence="6 7">
    <name type="scientific">Paenibacillus lycopersici</name>
    <dbReference type="NCBI Taxonomy" id="2704462"/>
    <lineage>
        <taxon>Bacteria</taxon>
        <taxon>Bacillati</taxon>
        <taxon>Bacillota</taxon>
        <taxon>Bacilli</taxon>
        <taxon>Bacillales</taxon>
        <taxon>Paenibacillaceae</taxon>
        <taxon>Paenibacillus</taxon>
    </lineage>
</organism>
<evidence type="ECO:0000256" key="4">
    <source>
        <dbReference type="ARBA" id="ARBA00023163"/>
    </source>
</evidence>
<evidence type="ECO:0000256" key="1">
    <source>
        <dbReference type="ARBA" id="ARBA00022491"/>
    </source>
</evidence>
<dbReference type="SMART" id="SM00422">
    <property type="entry name" value="HTH_MERR"/>
    <property type="match status" value="1"/>
</dbReference>
<dbReference type="AlphaFoldDB" id="A0A6C0FWB8"/>
<reference evidence="6 7" key="1">
    <citation type="submission" date="2020-01" db="EMBL/GenBank/DDBJ databases">
        <title>Paenibacillus sp. nov., isolated from tomato rhizosphere.</title>
        <authorList>
            <person name="Weon H.-Y."/>
            <person name="Lee S.A."/>
        </authorList>
    </citation>
    <scope>NUCLEOTIDE SEQUENCE [LARGE SCALE GENOMIC DNA]</scope>
    <source>
        <strain evidence="6 7">12200R-189</strain>
    </source>
</reference>
<dbReference type="Proteomes" id="UP000476064">
    <property type="component" value="Chromosome"/>
</dbReference>
<dbReference type="PROSITE" id="PS50937">
    <property type="entry name" value="HTH_MERR_2"/>
    <property type="match status" value="1"/>
</dbReference>
<dbReference type="KEGG" id="plyc:GXP70_07215"/>
<dbReference type="InterPro" id="IPR000551">
    <property type="entry name" value="MerR-type_HTH_dom"/>
</dbReference>
<accession>A0A6C0FWB8</accession>
<dbReference type="PANTHER" id="PTHR30204:SF69">
    <property type="entry name" value="MERR-FAMILY TRANSCRIPTIONAL REGULATOR"/>
    <property type="match status" value="1"/>
</dbReference>
<evidence type="ECO:0000256" key="2">
    <source>
        <dbReference type="ARBA" id="ARBA00023015"/>
    </source>
</evidence>
<proteinExistence type="predicted"/>
<dbReference type="InterPro" id="IPR047057">
    <property type="entry name" value="MerR_fam"/>
</dbReference>
<feature type="domain" description="HTH merR-type" evidence="5">
    <location>
        <begin position="23"/>
        <end position="76"/>
    </location>
</feature>
<dbReference type="GO" id="GO:0003677">
    <property type="term" value="F:DNA binding"/>
    <property type="evidence" value="ECO:0007669"/>
    <property type="project" value="UniProtKB-KW"/>
</dbReference>